<protein>
    <submittedName>
        <fullName evidence="2">Uncharacterized protein</fullName>
    </submittedName>
</protein>
<accession>A0ABU6W1H6</accession>
<dbReference type="Proteomes" id="UP001341840">
    <property type="component" value="Unassembled WGS sequence"/>
</dbReference>
<organism evidence="2 3">
    <name type="scientific">Stylosanthes scabra</name>
    <dbReference type="NCBI Taxonomy" id="79078"/>
    <lineage>
        <taxon>Eukaryota</taxon>
        <taxon>Viridiplantae</taxon>
        <taxon>Streptophyta</taxon>
        <taxon>Embryophyta</taxon>
        <taxon>Tracheophyta</taxon>
        <taxon>Spermatophyta</taxon>
        <taxon>Magnoliopsida</taxon>
        <taxon>eudicotyledons</taxon>
        <taxon>Gunneridae</taxon>
        <taxon>Pentapetalae</taxon>
        <taxon>rosids</taxon>
        <taxon>fabids</taxon>
        <taxon>Fabales</taxon>
        <taxon>Fabaceae</taxon>
        <taxon>Papilionoideae</taxon>
        <taxon>50 kb inversion clade</taxon>
        <taxon>dalbergioids sensu lato</taxon>
        <taxon>Dalbergieae</taxon>
        <taxon>Pterocarpus clade</taxon>
        <taxon>Stylosanthes</taxon>
    </lineage>
</organism>
<reference evidence="2 3" key="1">
    <citation type="journal article" date="2023" name="Plants (Basel)">
        <title>Bridging the Gap: Combining Genomics and Transcriptomics Approaches to Understand Stylosanthes scabra, an Orphan Legume from the Brazilian Caatinga.</title>
        <authorList>
            <person name="Ferreira-Neto J.R.C."/>
            <person name="da Silva M.D."/>
            <person name="Binneck E."/>
            <person name="de Melo N.F."/>
            <person name="da Silva R.H."/>
            <person name="de Melo A.L.T.M."/>
            <person name="Pandolfi V."/>
            <person name="Bustamante F.O."/>
            <person name="Brasileiro-Vidal A.C."/>
            <person name="Benko-Iseppon A.M."/>
        </authorList>
    </citation>
    <scope>NUCLEOTIDE SEQUENCE [LARGE SCALE GENOMIC DNA]</scope>
    <source>
        <tissue evidence="2">Leaves</tissue>
    </source>
</reference>
<evidence type="ECO:0000313" key="3">
    <source>
        <dbReference type="Proteomes" id="UP001341840"/>
    </source>
</evidence>
<gene>
    <name evidence="2" type="ORF">PIB30_003536</name>
</gene>
<name>A0ABU6W1H6_9FABA</name>
<feature type="compositionally biased region" description="Polar residues" evidence="1">
    <location>
        <begin position="207"/>
        <end position="228"/>
    </location>
</feature>
<feature type="region of interest" description="Disordered" evidence="1">
    <location>
        <begin position="122"/>
        <end position="143"/>
    </location>
</feature>
<feature type="region of interest" description="Disordered" evidence="1">
    <location>
        <begin position="163"/>
        <end position="228"/>
    </location>
</feature>
<evidence type="ECO:0000256" key="1">
    <source>
        <dbReference type="SAM" id="MobiDB-lite"/>
    </source>
</evidence>
<proteinExistence type="predicted"/>
<dbReference type="EMBL" id="JASCZI010181249">
    <property type="protein sequence ID" value="MED6179737.1"/>
    <property type="molecule type" value="Genomic_DNA"/>
</dbReference>
<comment type="caution">
    <text evidence="2">The sequence shown here is derived from an EMBL/GenBank/DDBJ whole genome shotgun (WGS) entry which is preliminary data.</text>
</comment>
<feature type="compositionally biased region" description="Basic residues" evidence="1">
    <location>
        <begin position="185"/>
        <end position="197"/>
    </location>
</feature>
<sequence length="228" mass="24920">MRNIEAFDARSSHLYTLGPLSDTRFIGLSRSLERFRIVLTWPSTSTSCMRRTDGGVTSGFCTRFSADMHSGQPSFNSCLRLYSLLISAPLQTSFSDGSSPLGGSLSPLIVSIICRPTRSRLRPHKDSQVHIQRSPTRPGRRMMVGTRTTARDWQWLDDIMAEDAPAAPQTQKIRRMPESYACRRGAGRPRRGGRAGKVRGEGGDTAPTKQTQGGASTSQAVEEAGTSS</sequence>
<keyword evidence="3" id="KW-1185">Reference proteome</keyword>
<evidence type="ECO:0000313" key="2">
    <source>
        <dbReference type="EMBL" id="MED6179737.1"/>
    </source>
</evidence>